<name>A0ABN7S1X7_OIKDI</name>
<evidence type="ECO:0000256" key="5">
    <source>
        <dbReference type="ARBA" id="ARBA00022741"/>
    </source>
</evidence>
<dbReference type="CDD" id="cd07792">
    <property type="entry name" value="ASKHA_NBD_FGGY_GK1-3-like"/>
    <property type="match status" value="1"/>
</dbReference>
<dbReference type="InterPro" id="IPR018484">
    <property type="entry name" value="FGGY_N"/>
</dbReference>
<feature type="domain" description="Carbohydrate kinase FGGY C-terminal" evidence="11">
    <location>
        <begin position="324"/>
        <end position="514"/>
    </location>
</feature>
<dbReference type="EC" id="2.7.1.30" evidence="3"/>
<evidence type="ECO:0000256" key="1">
    <source>
        <dbReference type="ARBA" id="ARBA00005190"/>
    </source>
</evidence>
<gene>
    <name evidence="12" type="ORF">OKIOD_LOCUS4274</name>
</gene>
<protein>
    <recommendedName>
        <fullName evidence="3">glycerol kinase</fullName>
        <ecNumber evidence="3">2.7.1.30</ecNumber>
    </recommendedName>
    <alternativeName>
        <fullName evidence="9">ATP:glycerol 3-phosphotransferase</fullName>
    </alternativeName>
</protein>
<evidence type="ECO:0000256" key="6">
    <source>
        <dbReference type="ARBA" id="ARBA00022777"/>
    </source>
</evidence>
<keyword evidence="8" id="KW-0067">ATP-binding</keyword>
<evidence type="ECO:0000313" key="13">
    <source>
        <dbReference type="Proteomes" id="UP001158576"/>
    </source>
</evidence>
<keyword evidence="6" id="KW-0418">Kinase</keyword>
<dbReference type="InterPro" id="IPR018483">
    <property type="entry name" value="Carb_kinase_FGGY_CS"/>
</dbReference>
<keyword evidence="5" id="KW-0547">Nucleotide-binding</keyword>
<evidence type="ECO:0000256" key="8">
    <source>
        <dbReference type="ARBA" id="ARBA00022840"/>
    </source>
</evidence>
<proteinExistence type="inferred from homology"/>
<dbReference type="InterPro" id="IPR043129">
    <property type="entry name" value="ATPase_NBD"/>
</dbReference>
<evidence type="ECO:0000256" key="4">
    <source>
        <dbReference type="ARBA" id="ARBA00022679"/>
    </source>
</evidence>
<evidence type="ECO:0000313" key="12">
    <source>
        <dbReference type="EMBL" id="CAG5090772.1"/>
    </source>
</evidence>
<keyword evidence="7" id="KW-0319">Glycerol metabolism</keyword>
<reference evidence="12 13" key="1">
    <citation type="submission" date="2021-04" db="EMBL/GenBank/DDBJ databases">
        <authorList>
            <person name="Bliznina A."/>
        </authorList>
    </citation>
    <scope>NUCLEOTIDE SEQUENCE [LARGE SCALE GENOMIC DNA]</scope>
</reference>
<comment type="pathway">
    <text evidence="1">Polyol metabolism; glycerol degradation via glycerol kinase pathway; sn-glycerol 3-phosphate from glycerol: step 1/1.</text>
</comment>
<evidence type="ECO:0000256" key="2">
    <source>
        <dbReference type="ARBA" id="ARBA00009156"/>
    </source>
</evidence>
<evidence type="ECO:0000256" key="3">
    <source>
        <dbReference type="ARBA" id="ARBA00012099"/>
    </source>
</evidence>
<dbReference type="Pfam" id="PF00370">
    <property type="entry name" value="FGGY_N"/>
    <property type="match status" value="1"/>
</dbReference>
<dbReference type="Gene3D" id="3.30.420.40">
    <property type="match status" value="2"/>
</dbReference>
<dbReference type="PANTHER" id="PTHR10196">
    <property type="entry name" value="SUGAR KINASE"/>
    <property type="match status" value="1"/>
</dbReference>
<dbReference type="SUPFAM" id="SSF53067">
    <property type="entry name" value="Actin-like ATPase domain"/>
    <property type="match status" value="2"/>
</dbReference>
<dbReference type="EMBL" id="OU015568">
    <property type="protein sequence ID" value="CAG5090772.1"/>
    <property type="molecule type" value="Genomic_DNA"/>
</dbReference>
<dbReference type="PROSITE" id="PS00933">
    <property type="entry name" value="FGGY_KINASES_1"/>
    <property type="match status" value="1"/>
</dbReference>
<dbReference type="InterPro" id="IPR018485">
    <property type="entry name" value="FGGY_C"/>
</dbReference>
<evidence type="ECO:0000259" key="11">
    <source>
        <dbReference type="Pfam" id="PF02782"/>
    </source>
</evidence>
<evidence type="ECO:0000259" key="10">
    <source>
        <dbReference type="Pfam" id="PF00370"/>
    </source>
</evidence>
<dbReference type="Pfam" id="PF02782">
    <property type="entry name" value="FGGY_C"/>
    <property type="match status" value="1"/>
</dbReference>
<evidence type="ECO:0000256" key="9">
    <source>
        <dbReference type="ARBA" id="ARBA00043149"/>
    </source>
</evidence>
<sequence length="559" mass="61635">MAASRLFWRLEKVSAGKRFATHFTTPLDASRNTITVTAPQPPPKVLYNAKFVFNLRSLHKDRAKDSKQAIRSQRNLSIPKIHPRDMTVSSEDQFVGAIDQGTSSTRFLIFNLKTQQIVASKQIEITQNFPKEGWVEECPDEILESCLRCIDATASIFAELGLEPEQLKCIGITNQRETTIVWDPRTGKALHNAIVWCDSRASETVEKLIASAPGGKDALREKCGLPIAQYFSALKIRWLMDNYPDIADKLKNGDALVGTVDSWLVWKMTGQHVTDVTNASRTMLFNINTLSWDQELCDFFGIPLNCLPVSARLLRNTAHLPSRNTYGTGCFLLQNTGEKPVQSECGLLTTVAYQLGKDAPAHFALEGSIAAAGSVIRWLRDNLGLIKTSSDAEALASQVPDSGSFVFVPAFNGLFAPRWRPDARGTMTGITQFTTKQHIVYGALESCCFQTRDLFDAIAQESGSMPLSMLRVDGGMTSNKLLLQRQADLLQVPVERPQMSETTALGAALAAAVGSGFLNKDDISNLSPVERFDPVLGEKDAARRMHLWHCAVEKSLNSV</sequence>
<comment type="similarity">
    <text evidence="2">Belongs to the FGGY kinase family.</text>
</comment>
<accession>A0ABN7S1X7</accession>
<keyword evidence="4" id="KW-0808">Transferase</keyword>
<evidence type="ECO:0000256" key="7">
    <source>
        <dbReference type="ARBA" id="ARBA00022798"/>
    </source>
</evidence>
<keyword evidence="13" id="KW-1185">Reference proteome</keyword>
<dbReference type="InterPro" id="IPR042018">
    <property type="entry name" value="GK1-3_metazoan-type"/>
</dbReference>
<dbReference type="Proteomes" id="UP001158576">
    <property type="component" value="Chromosome PAR"/>
</dbReference>
<organism evidence="12 13">
    <name type="scientific">Oikopleura dioica</name>
    <name type="common">Tunicate</name>
    <dbReference type="NCBI Taxonomy" id="34765"/>
    <lineage>
        <taxon>Eukaryota</taxon>
        <taxon>Metazoa</taxon>
        <taxon>Chordata</taxon>
        <taxon>Tunicata</taxon>
        <taxon>Appendicularia</taxon>
        <taxon>Copelata</taxon>
        <taxon>Oikopleuridae</taxon>
        <taxon>Oikopleura</taxon>
    </lineage>
</organism>
<dbReference type="PANTHER" id="PTHR10196:SF69">
    <property type="entry name" value="GLYCEROL KINASE"/>
    <property type="match status" value="1"/>
</dbReference>
<feature type="domain" description="Carbohydrate kinase FGGY N-terminal" evidence="10">
    <location>
        <begin position="96"/>
        <end position="308"/>
    </location>
</feature>